<dbReference type="EMBL" id="MT310865">
    <property type="protein sequence ID" value="QJD50777.1"/>
    <property type="molecule type" value="Genomic_DNA"/>
</dbReference>
<dbReference type="GeneID" id="65125529"/>
<accession>A0A6M3SYD3</accession>
<keyword evidence="2" id="KW-1185">Reference proteome</keyword>
<evidence type="ECO:0000313" key="1">
    <source>
        <dbReference type="EMBL" id="QJD50777.1"/>
    </source>
</evidence>
<proteinExistence type="predicted"/>
<protein>
    <submittedName>
        <fullName evidence="1">Uncharacterized protein</fullName>
    </submittedName>
</protein>
<evidence type="ECO:0000313" key="2">
    <source>
        <dbReference type="Proteomes" id="UP000502409"/>
    </source>
</evidence>
<sequence>MTEIQKALNSLYEQRRVAQGKVDRANKAGNRVEAQRWIREVRRFDGAIKALEEK</sequence>
<reference evidence="1 2" key="1">
    <citation type="submission" date="2020-04" db="EMBL/GenBank/DDBJ databases">
        <authorList>
            <person name="Angtuaco S.E."/>
            <person name="Chung R.C."/>
            <person name="Hung A.H."/>
            <person name="Eghdamian A."/>
            <person name="Zhu L."/>
            <person name="Shaffer C.D."/>
            <person name="Weston-Hafer K.A."/>
            <person name="Garlena R.A."/>
            <person name="Russell D.A."/>
            <person name="Pope W.H."/>
            <person name="Jacobs-Sera D."/>
            <person name="Hatfull G.F."/>
        </authorList>
    </citation>
    <scope>NUCLEOTIDE SEQUENCE [LARGE SCALE GENOMIC DNA]</scope>
</reference>
<dbReference type="RefSeq" id="YP_010107428.1">
    <property type="nucleotide sequence ID" value="NC_055842.1"/>
</dbReference>
<dbReference type="KEGG" id="vg:65125529"/>
<dbReference type="Proteomes" id="UP000502409">
    <property type="component" value="Genome"/>
</dbReference>
<organism evidence="1 2">
    <name type="scientific">Streptomyces phage Bmoc</name>
    <dbReference type="NCBI Taxonomy" id="2725629"/>
    <lineage>
        <taxon>Viruses</taxon>
        <taxon>Duplodnaviria</taxon>
        <taxon>Heunggongvirae</taxon>
        <taxon>Uroviricota</taxon>
        <taxon>Caudoviricetes</taxon>
        <taxon>Stanwilliamsviridae</taxon>
        <taxon>Boydwoodruffvirinae</taxon>
        <taxon>Samistivirus</taxon>
        <taxon>Samistivirus bmoc</taxon>
    </lineage>
</organism>
<gene>
    <name evidence="1" type="primary">27</name>
    <name evidence="1" type="ORF">SEA_BMOC_27</name>
</gene>
<name>A0A6M3SYD3_9CAUD</name>